<dbReference type="Gene3D" id="1.20.120.530">
    <property type="entry name" value="GntR ligand-binding domain-like"/>
    <property type="match status" value="1"/>
</dbReference>
<dbReference type="GO" id="GO:0003700">
    <property type="term" value="F:DNA-binding transcription factor activity"/>
    <property type="evidence" value="ECO:0007669"/>
    <property type="project" value="InterPro"/>
</dbReference>
<dbReference type="InterPro" id="IPR011711">
    <property type="entry name" value="GntR_C"/>
</dbReference>
<keyword evidence="3" id="KW-0804">Transcription</keyword>
<dbReference type="PANTHER" id="PTHR43537:SF5">
    <property type="entry name" value="UXU OPERON TRANSCRIPTIONAL REGULATOR"/>
    <property type="match status" value="1"/>
</dbReference>
<keyword evidence="1" id="KW-0805">Transcription regulation</keyword>
<dbReference type="EMBL" id="QJTE01000001">
    <property type="protein sequence ID" value="PYE85534.1"/>
    <property type="molecule type" value="Genomic_DNA"/>
</dbReference>
<dbReference type="SUPFAM" id="SSF46785">
    <property type="entry name" value="Winged helix' DNA-binding domain"/>
    <property type="match status" value="1"/>
</dbReference>
<dbReference type="AlphaFoldDB" id="A0A318T590"/>
<evidence type="ECO:0000313" key="6">
    <source>
        <dbReference type="Proteomes" id="UP000248311"/>
    </source>
</evidence>
<dbReference type="InterPro" id="IPR036390">
    <property type="entry name" value="WH_DNA-bd_sf"/>
</dbReference>
<reference evidence="5 6" key="1">
    <citation type="submission" date="2018-06" db="EMBL/GenBank/DDBJ databases">
        <title>Genomic Encyclopedia of Type Strains, Phase III (KMG-III): the genomes of soil and plant-associated and newly described type strains.</title>
        <authorList>
            <person name="Whitman W."/>
        </authorList>
    </citation>
    <scope>NUCLEOTIDE SEQUENCE [LARGE SCALE GENOMIC DNA]</scope>
    <source>
        <strain evidence="5 6">CECT 9025</strain>
    </source>
</reference>
<dbReference type="PROSITE" id="PS50949">
    <property type="entry name" value="HTH_GNTR"/>
    <property type="match status" value="1"/>
</dbReference>
<keyword evidence="2" id="KW-0238">DNA-binding</keyword>
<dbReference type="PRINTS" id="PR00035">
    <property type="entry name" value="HTHGNTR"/>
</dbReference>
<dbReference type="InterPro" id="IPR000524">
    <property type="entry name" value="Tscrpt_reg_HTH_GntR"/>
</dbReference>
<evidence type="ECO:0000256" key="1">
    <source>
        <dbReference type="ARBA" id="ARBA00023015"/>
    </source>
</evidence>
<protein>
    <submittedName>
        <fullName evidence="5">GntR family transcriptional regulator</fullName>
    </submittedName>
</protein>
<dbReference type="Pfam" id="PF07729">
    <property type="entry name" value="FCD"/>
    <property type="match status" value="1"/>
</dbReference>
<dbReference type="InterPro" id="IPR036388">
    <property type="entry name" value="WH-like_DNA-bd_sf"/>
</dbReference>
<proteinExistence type="predicted"/>
<dbReference type="InterPro" id="IPR008920">
    <property type="entry name" value="TF_FadR/GntR_C"/>
</dbReference>
<dbReference type="CDD" id="cd07377">
    <property type="entry name" value="WHTH_GntR"/>
    <property type="match status" value="1"/>
</dbReference>
<dbReference type="SMART" id="SM00895">
    <property type="entry name" value="FCD"/>
    <property type="match status" value="1"/>
</dbReference>
<sequence length="237" mass="26050">MTGDEGLAQRLSRLIASGALPPDGRLPPERDLADRFGISRAKLRQALERLECDGVIYRRQGRGTFAAPPVSQGSSTLSRIAREATPQDIMEVRLEIEPALAAHAAARARSEDLARLEQLMLATIDQSERAAYEIADDIFHYNIAVAARNPLFLEMYESLRTVRKLATWGEVRRESHTPDVMARFGEQHRALFAAISCRDGHGAAQLMEEHLLDVNRTVMRGAKRTALPGAAAPDAGS</sequence>
<organism evidence="5 6">
    <name type="scientific">Pseudoroseicyclus aestuarii</name>
    <dbReference type="NCBI Taxonomy" id="1795041"/>
    <lineage>
        <taxon>Bacteria</taxon>
        <taxon>Pseudomonadati</taxon>
        <taxon>Pseudomonadota</taxon>
        <taxon>Alphaproteobacteria</taxon>
        <taxon>Rhodobacterales</taxon>
        <taxon>Paracoccaceae</taxon>
        <taxon>Pseudoroseicyclus</taxon>
    </lineage>
</organism>
<accession>A0A318T590</accession>
<keyword evidence="6" id="KW-1185">Reference proteome</keyword>
<dbReference type="Gene3D" id="1.10.10.10">
    <property type="entry name" value="Winged helix-like DNA-binding domain superfamily/Winged helix DNA-binding domain"/>
    <property type="match status" value="1"/>
</dbReference>
<evidence type="ECO:0000259" key="4">
    <source>
        <dbReference type="PROSITE" id="PS50949"/>
    </source>
</evidence>
<dbReference type="GO" id="GO:0003677">
    <property type="term" value="F:DNA binding"/>
    <property type="evidence" value="ECO:0007669"/>
    <property type="project" value="UniProtKB-KW"/>
</dbReference>
<comment type="caution">
    <text evidence="5">The sequence shown here is derived from an EMBL/GenBank/DDBJ whole genome shotgun (WGS) entry which is preliminary data.</text>
</comment>
<dbReference type="Proteomes" id="UP000248311">
    <property type="component" value="Unassembled WGS sequence"/>
</dbReference>
<name>A0A318T590_9RHOB</name>
<feature type="domain" description="HTH gntR-type" evidence="4">
    <location>
        <begin position="1"/>
        <end position="69"/>
    </location>
</feature>
<evidence type="ECO:0000256" key="2">
    <source>
        <dbReference type="ARBA" id="ARBA00023125"/>
    </source>
</evidence>
<evidence type="ECO:0000313" key="5">
    <source>
        <dbReference type="EMBL" id="PYE85534.1"/>
    </source>
</evidence>
<gene>
    <name evidence="5" type="ORF">DFP88_101202</name>
</gene>
<dbReference type="SMART" id="SM00345">
    <property type="entry name" value="HTH_GNTR"/>
    <property type="match status" value="1"/>
</dbReference>
<dbReference type="SUPFAM" id="SSF48008">
    <property type="entry name" value="GntR ligand-binding domain-like"/>
    <property type="match status" value="1"/>
</dbReference>
<dbReference type="Pfam" id="PF00392">
    <property type="entry name" value="GntR"/>
    <property type="match status" value="1"/>
</dbReference>
<dbReference type="RefSeq" id="WP_110812585.1">
    <property type="nucleotide sequence ID" value="NZ_QJTE01000001.1"/>
</dbReference>
<evidence type="ECO:0000256" key="3">
    <source>
        <dbReference type="ARBA" id="ARBA00023163"/>
    </source>
</evidence>
<dbReference type="OrthoDB" id="9028214at2"/>
<dbReference type="PANTHER" id="PTHR43537">
    <property type="entry name" value="TRANSCRIPTIONAL REGULATOR, GNTR FAMILY"/>
    <property type="match status" value="1"/>
</dbReference>